<dbReference type="EMBL" id="JAPFFF010000031">
    <property type="protein sequence ID" value="KAK8845103.1"/>
    <property type="molecule type" value="Genomic_DNA"/>
</dbReference>
<protein>
    <submittedName>
        <fullName evidence="1">Uncharacterized protein</fullName>
    </submittedName>
</protein>
<organism evidence="1 2">
    <name type="scientific">Tritrichomonas musculus</name>
    <dbReference type="NCBI Taxonomy" id="1915356"/>
    <lineage>
        <taxon>Eukaryota</taxon>
        <taxon>Metamonada</taxon>
        <taxon>Parabasalia</taxon>
        <taxon>Tritrichomonadida</taxon>
        <taxon>Tritrichomonadidae</taxon>
        <taxon>Tritrichomonas</taxon>
    </lineage>
</organism>
<evidence type="ECO:0000313" key="2">
    <source>
        <dbReference type="Proteomes" id="UP001470230"/>
    </source>
</evidence>
<comment type="caution">
    <text evidence="1">The sequence shown here is derived from an EMBL/GenBank/DDBJ whole genome shotgun (WGS) entry which is preliminary data.</text>
</comment>
<sequence length="276" mass="33201">MLHSDFNLEISKEFVISYSDIKLVKYFLLKHNFDDAKKYYQKVFSRIKNDKYLFQFCFPKDKSKNVFSYLKAFIFGYPKFNITNQPNVILDPGFQKEIEDIQSGNEIGIYSNEKTKKKQSEKKVNDKMKSNEGCDSEYLEMKNLKEYEKMEQIKEYFYQIEMIEEINKYPSFEPNDTNENINNDINNQKKPLFDNPENLFDYIIDNNERIMNTFIDELDDIMDTFENILYTYPYSILFGRISNFKPKPKPKPKEVFYKNMKDINNIFYEGFGIKIQ</sequence>
<proteinExistence type="predicted"/>
<keyword evidence="2" id="KW-1185">Reference proteome</keyword>
<evidence type="ECO:0000313" key="1">
    <source>
        <dbReference type="EMBL" id="KAK8845103.1"/>
    </source>
</evidence>
<dbReference type="Proteomes" id="UP001470230">
    <property type="component" value="Unassembled WGS sequence"/>
</dbReference>
<accession>A0ABR2HEL5</accession>
<reference evidence="1 2" key="1">
    <citation type="submission" date="2024-04" db="EMBL/GenBank/DDBJ databases">
        <title>Tritrichomonas musculus Genome.</title>
        <authorList>
            <person name="Alves-Ferreira E."/>
            <person name="Grigg M."/>
            <person name="Lorenzi H."/>
            <person name="Galac M."/>
        </authorList>
    </citation>
    <scope>NUCLEOTIDE SEQUENCE [LARGE SCALE GENOMIC DNA]</scope>
    <source>
        <strain evidence="1 2">EAF2021</strain>
    </source>
</reference>
<gene>
    <name evidence="1" type="ORF">M9Y10_021283</name>
</gene>
<name>A0ABR2HEL5_9EUKA</name>